<dbReference type="Proteomes" id="UP001501578">
    <property type="component" value="Unassembled WGS sequence"/>
</dbReference>
<dbReference type="Gene3D" id="1.10.510.10">
    <property type="entry name" value="Transferase(Phosphotransferase) domain 1"/>
    <property type="match status" value="1"/>
</dbReference>
<reference evidence="9" key="1">
    <citation type="journal article" date="2019" name="Int. J. Syst. Evol. Microbiol.">
        <title>The Global Catalogue of Microorganisms (GCM) 10K type strain sequencing project: providing services to taxonomists for standard genome sequencing and annotation.</title>
        <authorList>
            <consortium name="The Broad Institute Genomics Platform"/>
            <consortium name="The Broad Institute Genome Sequencing Center for Infectious Disease"/>
            <person name="Wu L."/>
            <person name="Ma J."/>
        </authorList>
    </citation>
    <scope>NUCLEOTIDE SEQUENCE [LARGE SCALE GENOMIC DNA]</scope>
    <source>
        <strain evidence="9">JCM 11136</strain>
    </source>
</reference>
<dbReference type="InterPro" id="IPR011009">
    <property type="entry name" value="Kinase-like_dom_sf"/>
</dbReference>
<comment type="caution">
    <text evidence="8">The sequence shown here is derived from an EMBL/GenBank/DDBJ whole genome shotgun (WGS) entry which is preliminary data.</text>
</comment>
<feature type="compositionally biased region" description="Low complexity" evidence="5">
    <location>
        <begin position="308"/>
        <end position="325"/>
    </location>
</feature>
<dbReference type="SUPFAM" id="SSF56112">
    <property type="entry name" value="Protein kinase-like (PK-like)"/>
    <property type="match status" value="1"/>
</dbReference>
<evidence type="ECO:0000256" key="2">
    <source>
        <dbReference type="ARBA" id="ARBA00022741"/>
    </source>
</evidence>
<keyword evidence="4" id="KW-0067">ATP-binding</keyword>
<dbReference type="PANTHER" id="PTHR43289:SF34">
    <property type="entry name" value="SERINE_THREONINE-PROTEIN KINASE YBDM-RELATED"/>
    <property type="match status" value="1"/>
</dbReference>
<dbReference type="RefSeq" id="WP_343952787.1">
    <property type="nucleotide sequence ID" value="NZ_BAAAHQ010000031.1"/>
</dbReference>
<dbReference type="EMBL" id="BAAAHQ010000031">
    <property type="protein sequence ID" value="GAA0941447.1"/>
    <property type="molecule type" value="Genomic_DNA"/>
</dbReference>
<keyword evidence="6" id="KW-0812">Transmembrane</keyword>
<feature type="region of interest" description="Disordered" evidence="5">
    <location>
        <begin position="308"/>
        <end position="332"/>
    </location>
</feature>
<keyword evidence="9" id="KW-1185">Reference proteome</keyword>
<sequence>MPHVDPLREGDPAAVGPYRLVGRLGAGSQGPVYLAQARNGVPVVVKVLREELSGDDRLVRELTAARRVEPLGVAQVLDASFGGRPYVVSEYVDGPALQRVGRQGGAELQRLATATATALAAIHQAGVVHRDLKPANVLLGPGGPRVVDFGLVGAQQAVTAAGGFHGTPAYMAPEQLAGQEAGAAADVFAWAGVIVFATTGAPPFGDGSLPTVIHRIMHEEPQLGDMPQPLRAIVQSCLAKEPGHRPAMRQVMLHLLGGEQPALPQRDRARRGRRGLRTALVAGVSGVAVLSLAGLIVWLTPSEAEPNRALATAPATPAPSGRPSATRSPRPDGVKILYVRARGTRTAVSRDCQVGDTLVSGMVEGTRRPMRLSYSWIVDGQVVARRTAYLGQSLTRRLPAPPALTTPGRHTVTLRVDSPAVARKSAVVEICPLGTQ</sequence>
<dbReference type="Gene3D" id="3.30.200.20">
    <property type="entry name" value="Phosphorylase Kinase, domain 1"/>
    <property type="match status" value="1"/>
</dbReference>
<dbReference type="Pfam" id="PF00069">
    <property type="entry name" value="Pkinase"/>
    <property type="match status" value="1"/>
</dbReference>
<feature type="transmembrane region" description="Helical" evidence="6">
    <location>
        <begin position="278"/>
        <end position="299"/>
    </location>
</feature>
<evidence type="ECO:0000256" key="5">
    <source>
        <dbReference type="SAM" id="MobiDB-lite"/>
    </source>
</evidence>
<feature type="domain" description="Protein kinase" evidence="7">
    <location>
        <begin position="18"/>
        <end position="263"/>
    </location>
</feature>
<dbReference type="CDD" id="cd14014">
    <property type="entry name" value="STKc_PknB_like"/>
    <property type="match status" value="1"/>
</dbReference>
<keyword evidence="3" id="KW-0418">Kinase</keyword>
<organism evidence="8 9">
    <name type="scientific">Nonomuraea longicatena</name>
    <dbReference type="NCBI Taxonomy" id="83682"/>
    <lineage>
        <taxon>Bacteria</taxon>
        <taxon>Bacillati</taxon>
        <taxon>Actinomycetota</taxon>
        <taxon>Actinomycetes</taxon>
        <taxon>Streptosporangiales</taxon>
        <taxon>Streptosporangiaceae</taxon>
        <taxon>Nonomuraea</taxon>
    </lineage>
</organism>
<keyword evidence="6" id="KW-1133">Transmembrane helix</keyword>
<evidence type="ECO:0000259" key="7">
    <source>
        <dbReference type="PROSITE" id="PS50011"/>
    </source>
</evidence>
<accession>A0ABP4AUL4</accession>
<evidence type="ECO:0000313" key="8">
    <source>
        <dbReference type="EMBL" id="GAA0941447.1"/>
    </source>
</evidence>
<proteinExistence type="predicted"/>
<dbReference type="PROSITE" id="PS50011">
    <property type="entry name" value="PROTEIN_KINASE_DOM"/>
    <property type="match status" value="1"/>
</dbReference>
<name>A0ABP4AUL4_9ACTN</name>
<dbReference type="InterPro" id="IPR008271">
    <property type="entry name" value="Ser/Thr_kinase_AS"/>
</dbReference>
<keyword evidence="6" id="KW-0472">Membrane</keyword>
<gene>
    <name evidence="8" type="ORF">GCM10009560_53400</name>
</gene>
<evidence type="ECO:0000256" key="6">
    <source>
        <dbReference type="SAM" id="Phobius"/>
    </source>
</evidence>
<keyword evidence="1" id="KW-0808">Transferase</keyword>
<dbReference type="PANTHER" id="PTHR43289">
    <property type="entry name" value="MITOGEN-ACTIVATED PROTEIN KINASE KINASE KINASE 20-RELATED"/>
    <property type="match status" value="1"/>
</dbReference>
<evidence type="ECO:0000256" key="3">
    <source>
        <dbReference type="ARBA" id="ARBA00022777"/>
    </source>
</evidence>
<dbReference type="PROSITE" id="PS00108">
    <property type="entry name" value="PROTEIN_KINASE_ST"/>
    <property type="match status" value="1"/>
</dbReference>
<protein>
    <recommendedName>
        <fullName evidence="7">Protein kinase domain-containing protein</fullName>
    </recommendedName>
</protein>
<keyword evidence="2" id="KW-0547">Nucleotide-binding</keyword>
<evidence type="ECO:0000256" key="4">
    <source>
        <dbReference type="ARBA" id="ARBA00022840"/>
    </source>
</evidence>
<dbReference type="SMART" id="SM00220">
    <property type="entry name" value="S_TKc"/>
    <property type="match status" value="1"/>
</dbReference>
<dbReference type="InterPro" id="IPR000719">
    <property type="entry name" value="Prot_kinase_dom"/>
</dbReference>
<evidence type="ECO:0000313" key="9">
    <source>
        <dbReference type="Proteomes" id="UP001501578"/>
    </source>
</evidence>
<evidence type="ECO:0000256" key="1">
    <source>
        <dbReference type="ARBA" id="ARBA00022679"/>
    </source>
</evidence>